<dbReference type="EMBL" id="CAJNOH010005589">
    <property type="protein sequence ID" value="CAF1402305.1"/>
    <property type="molecule type" value="Genomic_DNA"/>
</dbReference>
<name>A0A816CQH3_9BILA</name>
<organism evidence="3 4">
    <name type="scientific">Rotaria sordida</name>
    <dbReference type="NCBI Taxonomy" id="392033"/>
    <lineage>
        <taxon>Eukaryota</taxon>
        <taxon>Metazoa</taxon>
        <taxon>Spiralia</taxon>
        <taxon>Gnathifera</taxon>
        <taxon>Rotifera</taxon>
        <taxon>Eurotatoria</taxon>
        <taxon>Bdelloidea</taxon>
        <taxon>Philodinida</taxon>
        <taxon>Philodinidae</taxon>
        <taxon>Rotaria</taxon>
    </lineage>
</organism>
<sequence length="271" mass="30383">MPKDFDLDYENIDIHTCRTNEELDECVRLQQRVWQFNNLDTVPRRVFLVSEKNGGVVLGAYASRNGKPLLVGFIWALSGVHGGANAGVSLYIEMLAVHPNAQNHGIGRRLLKQMKEDMLSQNVKMVMGTFDPTDSKLAHLYINGFGAIARRYSVNFYGKSSSALHTLSTDRLHAEWWPNLVQPKTQQDPLVHKNCASSESNCIVEVRVPAGMAQWKRLRDKRASKAQEDIREKLTSAFSQGLAVIGFQREPNGDGVYQLGHFSLAEIDTNV</sequence>
<dbReference type="CDD" id="cd04301">
    <property type="entry name" value="NAT_SF"/>
    <property type="match status" value="1"/>
</dbReference>
<evidence type="ECO:0000313" key="2">
    <source>
        <dbReference type="EMBL" id="CAF1402305.1"/>
    </source>
</evidence>
<dbReference type="InterPro" id="IPR038764">
    <property type="entry name" value="GNAT_N_AcTrfase_prd"/>
</dbReference>
<accession>A0A816CQH3</accession>
<dbReference type="PROSITE" id="PS51186">
    <property type="entry name" value="GNAT"/>
    <property type="match status" value="1"/>
</dbReference>
<dbReference type="SUPFAM" id="SSF55729">
    <property type="entry name" value="Acyl-CoA N-acyltransferases (Nat)"/>
    <property type="match status" value="1"/>
</dbReference>
<dbReference type="InterPro" id="IPR000182">
    <property type="entry name" value="GNAT_dom"/>
</dbReference>
<dbReference type="Proteomes" id="UP000663870">
    <property type="component" value="Unassembled WGS sequence"/>
</dbReference>
<dbReference type="PANTHER" id="PTHR41700">
    <property type="entry name" value="GCN5-RELATED N-ACETYLTRANSFERASE"/>
    <property type="match status" value="1"/>
</dbReference>
<proteinExistence type="predicted"/>
<dbReference type="Proteomes" id="UP000663854">
    <property type="component" value="Unassembled WGS sequence"/>
</dbReference>
<evidence type="ECO:0000259" key="1">
    <source>
        <dbReference type="PROSITE" id="PS51186"/>
    </source>
</evidence>
<evidence type="ECO:0000313" key="3">
    <source>
        <dbReference type="EMBL" id="CAF1625022.1"/>
    </source>
</evidence>
<dbReference type="GO" id="GO:0016747">
    <property type="term" value="F:acyltransferase activity, transferring groups other than amino-acyl groups"/>
    <property type="evidence" value="ECO:0007669"/>
    <property type="project" value="InterPro"/>
</dbReference>
<dbReference type="Gene3D" id="3.40.630.30">
    <property type="match status" value="1"/>
</dbReference>
<dbReference type="Pfam" id="PF00583">
    <property type="entry name" value="Acetyltransf_1"/>
    <property type="match status" value="1"/>
</dbReference>
<protein>
    <recommendedName>
        <fullName evidence="1">N-acetyltransferase domain-containing protein</fullName>
    </recommendedName>
</protein>
<dbReference type="InterPro" id="IPR016181">
    <property type="entry name" value="Acyl_CoA_acyltransferase"/>
</dbReference>
<keyword evidence="4" id="KW-1185">Reference proteome</keyword>
<dbReference type="PANTHER" id="PTHR41700:SF1">
    <property type="entry name" value="N-ACETYLTRANSFERASE DOMAIN-CONTAINING PROTEIN"/>
    <property type="match status" value="1"/>
</dbReference>
<comment type="caution">
    <text evidence="3">The sequence shown here is derived from an EMBL/GenBank/DDBJ whole genome shotgun (WGS) entry which is preliminary data.</text>
</comment>
<reference evidence="3" key="1">
    <citation type="submission" date="2021-02" db="EMBL/GenBank/DDBJ databases">
        <authorList>
            <person name="Nowell W R."/>
        </authorList>
    </citation>
    <scope>NUCLEOTIDE SEQUENCE</scope>
</reference>
<feature type="domain" description="N-acetyltransferase" evidence="1">
    <location>
        <begin position="12"/>
        <end position="170"/>
    </location>
</feature>
<gene>
    <name evidence="3" type="ORF">JXQ802_LOCUS51079</name>
    <name evidence="2" type="ORF">PYM288_LOCUS34870</name>
</gene>
<dbReference type="EMBL" id="CAJNOL010007096">
    <property type="protein sequence ID" value="CAF1625022.1"/>
    <property type="molecule type" value="Genomic_DNA"/>
</dbReference>
<dbReference type="AlphaFoldDB" id="A0A816CQH3"/>
<evidence type="ECO:0000313" key="4">
    <source>
        <dbReference type="Proteomes" id="UP000663870"/>
    </source>
</evidence>